<feature type="compositionally biased region" description="Low complexity" evidence="1">
    <location>
        <begin position="178"/>
        <end position="187"/>
    </location>
</feature>
<name>A0A9N9PM69_9HELO</name>
<accession>A0A9N9PM69</accession>
<reference evidence="2" key="1">
    <citation type="submission" date="2021-07" db="EMBL/GenBank/DDBJ databases">
        <authorList>
            <person name="Durling M."/>
        </authorList>
    </citation>
    <scope>NUCLEOTIDE SEQUENCE</scope>
</reference>
<dbReference type="OrthoDB" id="10584734at2759"/>
<proteinExistence type="predicted"/>
<feature type="region of interest" description="Disordered" evidence="1">
    <location>
        <begin position="130"/>
        <end position="189"/>
    </location>
</feature>
<dbReference type="AlphaFoldDB" id="A0A9N9PM69"/>
<comment type="caution">
    <text evidence="2">The sequence shown here is derived from an EMBL/GenBank/DDBJ whole genome shotgun (WGS) entry which is preliminary data.</text>
</comment>
<organism evidence="2 3">
    <name type="scientific">Hymenoscyphus fraxineus</name>
    <dbReference type="NCBI Taxonomy" id="746836"/>
    <lineage>
        <taxon>Eukaryota</taxon>
        <taxon>Fungi</taxon>
        <taxon>Dikarya</taxon>
        <taxon>Ascomycota</taxon>
        <taxon>Pezizomycotina</taxon>
        <taxon>Leotiomycetes</taxon>
        <taxon>Helotiales</taxon>
        <taxon>Helotiaceae</taxon>
        <taxon>Hymenoscyphus</taxon>
    </lineage>
</organism>
<protein>
    <submittedName>
        <fullName evidence="2">Uncharacterized protein</fullName>
    </submittedName>
</protein>
<evidence type="ECO:0000313" key="2">
    <source>
        <dbReference type="EMBL" id="CAG8952011.1"/>
    </source>
</evidence>
<evidence type="ECO:0000256" key="1">
    <source>
        <dbReference type="SAM" id="MobiDB-lite"/>
    </source>
</evidence>
<dbReference type="EMBL" id="CAJVRL010000045">
    <property type="protein sequence ID" value="CAG8952011.1"/>
    <property type="molecule type" value="Genomic_DNA"/>
</dbReference>
<dbReference type="Proteomes" id="UP000696280">
    <property type="component" value="Unassembled WGS sequence"/>
</dbReference>
<keyword evidence="3" id="KW-1185">Reference proteome</keyword>
<evidence type="ECO:0000313" key="3">
    <source>
        <dbReference type="Proteomes" id="UP000696280"/>
    </source>
</evidence>
<sequence length="212" mass="21089">MGYKLPSSFHSVLHSYSHIICFLIPFHSTPVFFLPSHQSFLIQHKSLIHQFFKLQLPSLKMSAFSIPPVVIPAIPTSIAIPGFPTGILSSVASSFVSSVSTAVNGQLASTTLITSATSLPAAPTSVIPTSGAAAPTSNGATAANGTTVVVPGTPSNGTAPAPGAPTTAPKPSSPTAPAPAASTTKANGASAGKSISVGATAVLGLVLLGLVL</sequence>
<feature type="compositionally biased region" description="Low complexity" evidence="1">
    <location>
        <begin position="130"/>
        <end position="170"/>
    </location>
</feature>
<gene>
    <name evidence="2" type="ORF">HYFRA_00000747</name>
</gene>